<dbReference type="GO" id="GO:0008392">
    <property type="term" value="F:arachidonate epoxygenase activity"/>
    <property type="evidence" value="ECO:0007669"/>
    <property type="project" value="TreeGrafter"/>
</dbReference>
<evidence type="ECO:0000256" key="9">
    <source>
        <dbReference type="ARBA" id="ARBA00023002"/>
    </source>
</evidence>
<dbReference type="GO" id="GO:0020037">
    <property type="term" value="F:heme binding"/>
    <property type="evidence" value="ECO:0007669"/>
    <property type="project" value="InterPro"/>
</dbReference>
<dbReference type="PANTHER" id="PTHR24300">
    <property type="entry name" value="CYTOCHROME P450 508A4-RELATED"/>
    <property type="match status" value="1"/>
</dbReference>
<evidence type="ECO:0000256" key="12">
    <source>
        <dbReference type="ARBA" id="ARBA00023136"/>
    </source>
</evidence>
<comment type="cofactor">
    <cofactor evidence="1 13">
        <name>heme</name>
        <dbReference type="ChEBI" id="CHEBI:30413"/>
    </cofactor>
</comment>
<reference evidence="16" key="1">
    <citation type="submission" date="2025-08" db="UniProtKB">
        <authorList>
            <consortium name="Ensembl"/>
        </authorList>
    </citation>
    <scope>IDENTIFICATION</scope>
</reference>
<dbReference type="InterPro" id="IPR036396">
    <property type="entry name" value="Cyt_P450_sf"/>
</dbReference>
<feature type="chain" id="PRO_5034228705" evidence="15">
    <location>
        <begin position="27"/>
        <end position="492"/>
    </location>
</feature>
<dbReference type="PRINTS" id="PR00385">
    <property type="entry name" value="P450"/>
</dbReference>
<proteinExistence type="inferred from homology"/>
<keyword evidence="10 13" id="KW-0408">Iron</keyword>
<dbReference type="GeneTree" id="ENSGT00940000157162"/>
<dbReference type="Gene3D" id="1.10.630.10">
    <property type="entry name" value="Cytochrome P450"/>
    <property type="match status" value="1"/>
</dbReference>
<dbReference type="AlphaFoldDB" id="A0A8C7B4D4"/>
<dbReference type="InterPro" id="IPR008068">
    <property type="entry name" value="Cyt_P450_E_grp-I_CYP2B-like"/>
</dbReference>
<dbReference type="Ensembl" id="ENSNVIT00000018607.1">
    <property type="protein sequence ID" value="ENSNVIP00000015943.1"/>
    <property type="gene ID" value="ENSNVIG00000012266.1"/>
</dbReference>
<organism evidence="16 17">
    <name type="scientific">Neovison vison</name>
    <name type="common">American mink</name>
    <name type="synonym">Mustela vison</name>
    <dbReference type="NCBI Taxonomy" id="452646"/>
    <lineage>
        <taxon>Eukaryota</taxon>
        <taxon>Metazoa</taxon>
        <taxon>Chordata</taxon>
        <taxon>Craniata</taxon>
        <taxon>Vertebrata</taxon>
        <taxon>Euteleostomi</taxon>
        <taxon>Mammalia</taxon>
        <taxon>Eutheria</taxon>
        <taxon>Laurasiatheria</taxon>
        <taxon>Carnivora</taxon>
        <taxon>Caniformia</taxon>
        <taxon>Musteloidea</taxon>
        <taxon>Mustelidae</taxon>
        <taxon>Mustelinae</taxon>
        <taxon>Neogale</taxon>
    </lineage>
</organism>
<evidence type="ECO:0000256" key="1">
    <source>
        <dbReference type="ARBA" id="ARBA00001971"/>
    </source>
</evidence>
<keyword evidence="8" id="KW-0492">Microsome</keyword>
<sequence>MVLSTVLFLGVLIGLLLLWGHPTSRGCLPPGPWPLPFLGNILQIDHQGFLKTFQLLQKKYGEVFTVYLGPRPVVILCGYKAVKEALVDQAEAFSGRGHITRGRVVFAHGKSWKVLRQFSQLTMREFGMGKQSIEKQIQEEAQRLVEELQKSQGAYLDPTFFFHSAMANIICTIIFGQRFNNQDPGFLRLLHLMNDISDLSSSFYSQVKPKVPWGGGGEQELGWVDPGQKSDAPKVMNFVIKNIQRHQEMLDPSAPKDFIDSFLVCMDKESSDPESEFHFKNLVYTVVSLLLAGTESSSNTLLHGFVLLLKNPDVVEKVQEEIDRVIGSHHLPALEDRAKMPYTNAVIHEIQRFSDILPLGVPRCVIKDTHFRGYHLPKGTTVYPFLSSVLHDPCHFEKPETFHPGHFLDAEGNFRTQETFIPFSLGKRFCLGESLARSELFLFLTSVLQNFTLRSPKALEDIDITPRRNGLGKMPPEFQLCFLPRQGVAPRL</sequence>
<comment type="subcellular location">
    <subcellularLocation>
        <location evidence="3">Endoplasmic reticulum membrane</location>
        <topology evidence="3">Peripheral membrane protein</topology>
    </subcellularLocation>
    <subcellularLocation>
        <location evidence="2">Microsome membrane</location>
        <topology evidence="2">Peripheral membrane protein</topology>
    </subcellularLocation>
</comment>
<feature type="signal peptide" evidence="15">
    <location>
        <begin position="1"/>
        <end position="26"/>
    </location>
</feature>
<protein>
    <submittedName>
        <fullName evidence="16">Uncharacterized protein</fullName>
    </submittedName>
</protein>
<evidence type="ECO:0000256" key="7">
    <source>
        <dbReference type="ARBA" id="ARBA00022824"/>
    </source>
</evidence>
<dbReference type="SUPFAM" id="SSF48264">
    <property type="entry name" value="Cytochrome P450"/>
    <property type="match status" value="1"/>
</dbReference>
<keyword evidence="5 13" id="KW-0349">Heme</keyword>
<keyword evidence="6 13" id="KW-0479">Metal-binding</keyword>
<dbReference type="PANTHER" id="PTHR24300:SF339">
    <property type="entry name" value="CYTOCHROME P450 FAMILY 2 SUBFAMILY B MEMBER 39"/>
    <property type="match status" value="1"/>
</dbReference>
<dbReference type="GO" id="GO:0006805">
    <property type="term" value="P:xenobiotic metabolic process"/>
    <property type="evidence" value="ECO:0007669"/>
    <property type="project" value="TreeGrafter"/>
</dbReference>
<evidence type="ECO:0000256" key="10">
    <source>
        <dbReference type="ARBA" id="ARBA00023004"/>
    </source>
</evidence>
<dbReference type="Pfam" id="PF00067">
    <property type="entry name" value="p450"/>
    <property type="match status" value="1"/>
</dbReference>
<dbReference type="GO" id="GO:0016712">
    <property type="term" value="F:oxidoreductase activity, acting on paired donors, with incorporation or reduction of molecular oxygen, reduced flavin or flavoprotein as one donor, and incorporation of one atom of oxygen"/>
    <property type="evidence" value="ECO:0007669"/>
    <property type="project" value="InterPro"/>
</dbReference>
<evidence type="ECO:0000256" key="11">
    <source>
        <dbReference type="ARBA" id="ARBA00023033"/>
    </source>
</evidence>
<comment type="similarity">
    <text evidence="4 14">Belongs to the cytochrome P450 family.</text>
</comment>
<feature type="binding site" description="axial binding residue" evidence="13">
    <location>
        <position position="430"/>
    </location>
    <ligand>
        <name>heme</name>
        <dbReference type="ChEBI" id="CHEBI:30413"/>
    </ligand>
    <ligandPart>
        <name>Fe</name>
        <dbReference type="ChEBI" id="CHEBI:18248"/>
    </ligandPart>
</feature>
<dbReference type="InterPro" id="IPR002401">
    <property type="entry name" value="Cyt_P450_E_grp-I"/>
</dbReference>
<keyword evidence="9 14" id="KW-0560">Oxidoreductase</keyword>
<dbReference type="PROSITE" id="PS00086">
    <property type="entry name" value="CYTOCHROME_P450"/>
    <property type="match status" value="1"/>
</dbReference>
<accession>A0A8C7B4D4</accession>
<dbReference type="GO" id="GO:0005506">
    <property type="term" value="F:iron ion binding"/>
    <property type="evidence" value="ECO:0007669"/>
    <property type="project" value="InterPro"/>
</dbReference>
<evidence type="ECO:0000313" key="17">
    <source>
        <dbReference type="Proteomes" id="UP000694425"/>
    </source>
</evidence>
<dbReference type="FunFam" id="1.10.630.10:FF:000238">
    <property type="entry name" value="Cytochrome P450 2A6"/>
    <property type="match status" value="1"/>
</dbReference>
<reference evidence="16" key="2">
    <citation type="submission" date="2025-09" db="UniProtKB">
        <authorList>
            <consortium name="Ensembl"/>
        </authorList>
    </citation>
    <scope>IDENTIFICATION</scope>
</reference>
<keyword evidence="7" id="KW-0256">Endoplasmic reticulum</keyword>
<dbReference type="PRINTS" id="PR01685">
    <property type="entry name" value="EP450ICYP2B"/>
</dbReference>
<dbReference type="PRINTS" id="PR00463">
    <property type="entry name" value="EP450I"/>
</dbReference>
<name>A0A8C7B4D4_NEOVI</name>
<dbReference type="InterPro" id="IPR017972">
    <property type="entry name" value="Cyt_P450_CS"/>
</dbReference>
<dbReference type="Proteomes" id="UP000694425">
    <property type="component" value="Unplaced"/>
</dbReference>
<evidence type="ECO:0000256" key="13">
    <source>
        <dbReference type="PIRSR" id="PIRSR602401-1"/>
    </source>
</evidence>
<keyword evidence="12" id="KW-0472">Membrane</keyword>
<evidence type="ECO:0000256" key="8">
    <source>
        <dbReference type="ARBA" id="ARBA00022848"/>
    </source>
</evidence>
<dbReference type="InterPro" id="IPR001128">
    <property type="entry name" value="Cyt_P450"/>
</dbReference>
<keyword evidence="17" id="KW-1185">Reference proteome</keyword>
<dbReference type="GO" id="GO:0005789">
    <property type="term" value="C:endoplasmic reticulum membrane"/>
    <property type="evidence" value="ECO:0007669"/>
    <property type="project" value="UniProtKB-SubCell"/>
</dbReference>
<evidence type="ECO:0000256" key="6">
    <source>
        <dbReference type="ARBA" id="ARBA00022723"/>
    </source>
</evidence>
<keyword evidence="15" id="KW-0732">Signal</keyword>
<evidence type="ECO:0000256" key="2">
    <source>
        <dbReference type="ARBA" id="ARBA00004174"/>
    </source>
</evidence>
<evidence type="ECO:0000256" key="14">
    <source>
        <dbReference type="RuleBase" id="RU000461"/>
    </source>
</evidence>
<evidence type="ECO:0000256" key="5">
    <source>
        <dbReference type="ARBA" id="ARBA00022617"/>
    </source>
</evidence>
<evidence type="ECO:0000256" key="4">
    <source>
        <dbReference type="ARBA" id="ARBA00010617"/>
    </source>
</evidence>
<evidence type="ECO:0000313" key="16">
    <source>
        <dbReference type="Ensembl" id="ENSNVIP00000015943.1"/>
    </source>
</evidence>
<keyword evidence="11 14" id="KW-0503">Monooxygenase</keyword>
<evidence type="ECO:0000256" key="3">
    <source>
        <dbReference type="ARBA" id="ARBA00004406"/>
    </source>
</evidence>
<dbReference type="GO" id="GO:0019373">
    <property type="term" value="P:epoxygenase P450 pathway"/>
    <property type="evidence" value="ECO:0007669"/>
    <property type="project" value="TreeGrafter"/>
</dbReference>
<dbReference type="CDD" id="cd11026">
    <property type="entry name" value="CYP2"/>
    <property type="match status" value="1"/>
</dbReference>
<evidence type="ECO:0000256" key="15">
    <source>
        <dbReference type="SAM" id="SignalP"/>
    </source>
</evidence>
<dbReference type="InterPro" id="IPR050182">
    <property type="entry name" value="Cytochrome_P450_fam2"/>
</dbReference>